<dbReference type="Proteomes" id="UP001328733">
    <property type="component" value="Unassembled WGS sequence"/>
</dbReference>
<dbReference type="NCBIfam" id="TIGR02595">
    <property type="entry name" value="PEP_CTERM"/>
    <property type="match status" value="1"/>
</dbReference>
<feature type="chain" id="PRO_5043712669" evidence="1">
    <location>
        <begin position="27"/>
        <end position="202"/>
    </location>
</feature>
<keyword evidence="4" id="KW-1185">Reference proteome</keyword>
<evidence type="ECO:0000313" key="4">
    <source>
        <dbReference type="Proteomes" id="UP001328733"/>
    </source>
</evidence>
<evidence type="ECO:0000259" key="2">
    <source>
        <dbReference type="Pfam" id="PF07589"/>
    </source>
</evidence>
<gene>
    <name evidence="3" type="ORF">V0288_19285</name>
</gene>
<evidence type="ECO:0000256" key="1">
    <source>
        <dbReference type="SAM" id="SignalP"/>
    </source>
</evidence>
<keyword evidence="1" id="KW-0732">Signal</keyword>
<dbReference type="InterPro" id="IPR013424">
    <property type="entry name" value="Ice-binding_C"/>
</dbReference>
<dbReference type="EMBL" id="JBAFSM010000044">
    <property type="protein sequence ID" value="MEG3439278.1"/>
    <property type="molecule type" value="Genomic_DNA"/>
</dbReference>
<feature type="signal peptide" evidence="1">
    <location>
        <begin position="1"/>
        <end position="26"/>
    </location>
</feature>
<dbReference type="RefSeq" id="WP_332866764.1">
    <property type="nucleotide sequence ID" value="NZ_JBAFSM010000044.1"/>
</dbReference>
<feature type="domain" description="Ice-binding protein C-terminal" evidence="2">
    <location>
        <begin position="177"/>
        <end position="202"/>
    </location>
</feature>
<sequence>MNNLRNLCVSLGTIGSIALGSLPAHAARFAFSYTGPGINVSGILTTDPLGTNPDFNGTPTPNTYLITGITGTRNGVPIDGIVPVISADGDRWRAAGGSFDNLIYPNFPFVNLGGFAYSIGQEVYNLFYISEETGQALGSSLPLPSYSSFTLRADNTFSPNFSLPNELGTFVNFSLTQVPEPATVLGILAVGALGGVSLRKRR</sequence>
<accession>A0AAW9QZA2</accession>
<protein>
    <submittedName>
        <fullName evidence="3">PEP-CTERM sorting domain-containing protein</fullName>
    </submittedName>
</protein>
<name>A0AAW9QZA2_9CHRO</name>
<proteinExistence type="predicted"/>
<organism evidence="3 4">
    <name type="scientific">Pannus brasiliensis CCIBt3594</name>
    <dbReference type="NCBI Taxonomy" id="1427578"/>
    <lineage>
        <taxon>Bacteria</taxon>
        <taxon>Bacillati</taxon>
        <taxon>Cyanobacteriota</taxon>
        <taxon>Cyanophyceae</taxon>
        <taxon>Oscillatoriophycideae</taxon>
        <taxon>Chroococcales</taxon>
        <taxon>Microcystaceae</taxon>
        <taxon>Pannus</taxon>
    </lineage>
</organism>
<reference evidence="3 4" key="1">
    <citation type="submission" date="2024-01" db="EMBL/GenBank/DDBJ databases">
        <title>Genomic insights into the taxonomy and metabolism of the cyanobacterium Pannus brasiliensis CCIBt3594.</title>
        <authorList>
            <person name="Machado M."/>
            <person name="Botero N.B."/>
            <person name="Andreote A.P.D."/>
            <person name="Feitosa A.M.T."/>
            <person name="Popin R."/>
            <person name="Sivonen K."/>
            <person name="Fiore M.F."/>
        </authorList>
    </citation>
    <scope>NUCLEOTIDE SEQUENCE [LARGE SCALE GENOMIC DNA]</scope>
    <source>
        <strain evidence="3 4">CCIBt3594</strain>
    </source>
</reference>
<comment type="caution">
    <text evidence="3">The sequence shown here is derived from an EMBL/GenBank/DDBJ whole genome shotgun (WGS) entry which is preliminary data.</text>
</comment>
<evidence type="ECO:0000313" key="3">
    <source>
        <dbReference type="EMBL" id="MEG3439278.1"/>
    </source>
</evidence>
<dbReference type="AlphaFoldDB" id="A0AAW9QZA2"/>
<dbReference type="Pfam" id="PF07589">
    <property type="entry name" value="PEP-CTERM"/>
    <property type="match status" value="1"/>
</dbReference>